<proteinExistence type="predicted"/>
<dbReference type="Proteomes" id="UP000231962">
    <property type="component" value="Unassembled WGS sequence"/>
</dbReference>
<dbReference type="OrthoDB" id="9778320at2"/>
<organism evidence="6 8">
    <name type="scientific">Leptospira perolatii</name>
    <dbReference type="NCBI Taxonomy" id="2023191"/>
    <lineage>
        <taxon>Bacteria</taxon>
        <taxon>Pseudomonadati</taxon>
        <taxon>Spirochaetota</taxon>
        <taxon>Spirochaetia</taxon>
        <taxon>Leptospirales</taxon>
        <taxon>Leptospiraceae</taxon>
        <taxon>Leptospira</taxon>
    </lineage>
</organism>
<protein>
    <submittedName>
        <fullName evidence="6">Polysaccharide deacetylase</fullName>
    </submittedName>
</protein>
<name>A0A2M9ZPW7_9LEPT</name>
<dbReference type="EMBL" id="NPDZ01000003">
    <property type="protein sequence ID" value="PJZ74029.1"/>
    <property type="molecule type" value="Genomic_DNA"/>
</dbReference>
<dbReference type="PANTHER" id="PTHR34216">
    <property type="match status" value="1"/>
</dbReference>
<dbReference type="GO" id="GO:0005576">
    <property type="term" value="C:extracellular region"/>
    <property type="evidence" value="ECO:0007669"/>
    <property type="project" value="UniProtKB-SubCell"/>
</dbReference>
<comment type="subcellular location">
    <subcellularLocation>
        <location evidence="1">Secreted</location>
    </subcellularLocation>
</comment>
<dbReference type="InterPro" id="IPR002509">
    <property type="entry name" value="NODB_dom"/>
</dbReference>
<evidence type="ECO:0000313" key="6">
    <source>
        <dbReference type="EMBL" id="PJZ74029.1"/>
    </source>
</evidence>
<dbReference type="CDD" id="cd10918">
    <property type="entry name" value="CE4_NodB_like_5s_6s"/>
    <property type="match status" value="1"/>
</dbReference>
<dbReference type="InterPro" id="IPR011330">
    <property type="entry name" value="Glyco_hydro/deAcase_b/a-brl"/>
</dbReference>
<evidence type="ECO:0000256" key="1">
    <source>
        <dbReference type="ARBA" id="ARBA00004613"/>
    </source>
</evidence>
<keyword evidence="7" id="KW-1185">Reference proteome</keyword>
<evidence type="ECO:0000256" key="2">
    <source>
        <dbReference type="ARBA" id="ARBA00022729"/>
    </source>
</evidence>
<dbReference type="EMBL" id="NPDY01000002">
    <property type="protein sequence ID" value="PJZ70960.1"/>
    <property type="molecule type" value="Genomic_DNA"/>
</dbReference>
<dbReference type="Pfam" id="PF01522">
    <property type="entry name" value="Polysacc_deac_1"/>
    <property type="match status" value="1"/>
</dbReference>
<accession>A0A2M9ZPW7</accession>
<feature type="compositionally biased region" description="Polar residues" evidence="3">
    <location>
        <begin position="44"/>
        <end position="55"/>
    </location>
</feature>
<dbReference type="InterPro" id="IPR051398">
    <property type="entry name" value="Polysacch_Deacetylase"/>
</dbReference>
<evidence type="ECO:0000256" key="3">
    <source>
        <dbReference type="SAM" id="MobiDB-lite"/>
    </source>
</evidence>
<evidence type="ECO:0000259" key="4">
    <source>
        <dbReference type="PROSITE" id="PS51677"/>
    </source>
</evidence>
<dbReference type="PROSITE" id="PS51677">
    <property type="entry name" value="NODB"/>
    <property type="match status" value="1"/>
</dbReference>
<feature type="compositionally biased region" description="Basic and acidic residues" evidence="3">
    <location>
        <begin position="65"/>
        <end position="86"/>
    </location>
</feature>
<dbReference type="SUPFAM" id="SSF88713">
    <property type="entry name" value="Glycoside hydrolase/deacetylase"/>
    <property type="match status" value="1"/>
</dbReference>
<feature type="compositionally biased region" description="Basic and acidic residues" evidence="3">
    <location>
        <begin position="34"/>
        <end position="43"/>
    </location>
</feature>
<dbReference type="PANTHER" id="PTHR34216:SF3">
    <property type="entry name" value="POLY-BETA-1,6-N-ACETYL-D-GLUCOSAMINE N-DEACETYLASE"/>
    <property type="match status" value="1"/>
</dbReference>
<sequence>MKKLVTFLWICILQVLIVQSIYSGPINDFLSPEKSARKNKSQETAESPPKSFQTFEKNDQITLEVKNKIAGEKEQHLEPEENEPPRIEPSNSTQQKEEPKTTDPVLKTKKKVKKSNREADIKEPKGTQDVNTEKKKKYDHEVKGVSNLPASVAYNASKEKGGGHGKGIPVLCYHHLFGNGNPMGGYNLDPGLLEEQFKFLKALGYQTVSLDQFYDYIQGNAPKGFPEKPILLTFDDGSLSHNTVLVPLLKKYGFRASIFIYPTVISNPKFKYYLSWTALKEALNSGVLDLGSHTIYHPKLPTMHRSEIRNQLRNSKAILEAKTGWKVKDLAYPFGLYDTRVIEEAKSAGYRMAFTVNPGKNIPGSPAYTLHRSLVSWGQSQSKYSSILSASYPGKIILGIENGSWVRPGDTFKVTVEGLQANSVKMLIRNKNAILSRTSENEYTIQIPTFKSRASYLPFSVQGKTKDGIKTETQFLFINRSAFKKDPD</sequence>
<evidence type="ECO:0000313" key="8">
    <source>
        <dbReference type="Proteomes" id="UP000231990"/>
    </source>
</evidence>
<feature type="region of interest" description="Disordered" evidence="3">
    <location>
        <begin position="34"/>
        <end position="140"/>
    </location>
</feature>
<evidence type="ECO:0000313" key="7">
    <source>
        <dbReference type="Proteomes" id="UP000231962"/>
    </source>
</evidence>
<reference evidence="7 8" key="1">
    <citation type="submission" date="2017-07" db="EMBL/GenBank/DDBJ databases">
        <title>Leptospira spp. isolated from tropical soils.</title>
        <authorList>
            <person name="Thibeaux R."/>
            <person name="Iraola G."/>
            <person name="Ferres I."/>
            <person name="Bierque E."/>
            <person name="Girault D."/>
            <person name="Soupe-Gilbert M.-E."/>
            <person name="Picardeau M."/>
            <person name="Goarant C."/>
        </authorList>
    </citation>
    <scope>NUCLEOTIDE SEQUENCE [LARGE SCALE GENOMIC DNA]</scope>
    <source>
        <strain evidence="6 8">FH1-B-B1</strain>
        <strain evidence="5 7">FH1-B-C1</strain>
    </source>
</reference>
<dbReference type="GO" id="GO:0016810">
    <property type="term" value="F:hydrolase activity, acting on carbon-nitrogen (but not peptide) bonds"/>
    <property type="evidence" value="ECO:0007669"/>
    <property type="project" value="InterPro"/>
</dbReference>
<dbReference type="AlphaFoldDB" id="A0A2M9ZPW7"/>
<comment type="caution">
    <text evidence="6">The sequence shown here is derived from an EMBL/GenBank/DDBJ whole genome shotgun (WGS) entry which is preliminary data.</text>
</comment>
<feature type="compositionally biased region" description="Basic and acidic residues" evidence="3">
    <location>
        <begin position="115"/>
        <end position="140"/>
    </location>
</feature>
<dbReference type="Gene3D" id="3.20.20.370">
    <property type="entry name" value="Glycoside hydrolase/deacetylase"/>
    <property type="match status" value="1"/>
</dbReference>
<dbReference type="GO" id="GO:0005975">
    <property type="term" value="P:carbohydrate metabolic process"/>
    <property type="evidence" value="ECO:0007669"/>
    <property type="project" value="InterPro"/>
</dbReference>
<feature type="domain" description="NodB homology" evidence="4">
    <location>
        <begin position="228"/>
        <end position="488"/>
    </location>
</feature>
<keyword evidence="2" id="KW-0732">Signal</keyword>
<dbReference type="Proteomes" id="UP000231990">
    <property type="component" value="Unassembled WGS sequence"/>
</dbReference>
<gene>
    <name evidence="5" type="ORF">CH360_05205</name>
    <name evidence="6" type="ORF">CH373_06475</name>
</gene>
<evidence type="ECO:0000313" key="5">
    <source>
        <dbReference type="EMBL" id="PJZ70960.1"/>
    </source>
</evidence>